<evidence type="ECO:0000313" key="1">
    <source>
        <dbReference type="EMBL" id="GBP82486.1"/>
    </source>
</evidence>
<accession>A0A4C1Z1M2</accession>
<comment type="caution">
    <text evidence="1">The sequence shown here is derived from an EMBL/GenBank/DDBJ whole genome shotgun (WGS) entry which is preliminary data.</text>
</comment>
<name>A0A4C1Z1M2_EUMVA</name>
<dbReference type="Proteomes" id="UP000299102">
    <property type="component" value="Unassembled WGS sequence"/>
</dbReference>
<sequence>MRFDKTDAAAGCGPHASPFGRRSFFAHHHSTPPRRAILTAFPFRILALELVLCLIKESDDIRVWNGKDEKRRMSLRIHITNDGRLAEE</sequence>
<protein>
    <submittedName>
        <fullName evidence="1">Uncharacterized protein</fullName>
    </submittedName>
</protein>
<reference evidence="1 2" key="1">
    <citation type="journal article" date="2019" name="Commun. Biol.">
        <title>The bagworm genome reveals a unique fibroin gene that provides high tensile strength.</title>
        <authorList>
            <person name="Kono N."/>
            <person name="Nakamura H."/>
            <person name="Ohtoshi R."/>
            <person name="Tomita M."/>
            <person name="Numata K."/>
            <person name="Arakawa K."/>
        </authorList>
    </citation>
    <scope>NUCLEOTIDE SEQUENCE [LARGE SCALE GENOMIC DNA]</scope>
</reference>
<keyword evidence="2" id="KW-1185">Reference proteome</keyword>
<evidence type="ECO:0000313" key="2">
    <source>
        <dbReference type="Proteomes" id="UP000299102"/>
    </source>
</evidence>
<dbReference type="AlphaFoldDB" id="A0A4C1Z1M2"/>
<gene>
    <name evidence="1" type="ORF">EVAR_58532_1</name>
</gene>
<dbReference type="EMBL" id="BGZK01001568">
    <property type="protein sequence ID" value="GBP82486.1"/>
    <property type="molecule type" value="Genomic_DNA"/>
</dbReference>
<proteinExistence type="predicted"/>
<organism evidence="1 2">
    <name type="scientific">Eumeta variegata</name>
    <name type="common">Bagworm moth</name>
    <name type="synonym">Eumeta japonica</name>
    <dbReference type="NCBI Taxonomy" id="151549"/>
    <lineage>
        <taxon>Eukaryota</taxon>
        <taxon>Metazoa</taxon>
        <taxon>Ecdysozoa</taxon>
        <taxon>Arthropoda</taxon>
        <taxon>Hexapoda</taxon>
        <taxon>Insecta</taxon>
        <taxon>Pterygota</taxon>
        <taxon>Neoptera</taxon>
        <taxon>Endopterygota</taxon>
        <taxon>Lepidoptera</taxon>
        <taxon>Glossata</taxon>
        <taxon>Ditrysia</taxon>
        <taxon>Tineoidea</taxon>
        <taxon>Psychidae</taxon>
        <taxon>Oiketicinae</taxon>
        <taxon>Eumeta</taxon>
    </lineage>
</organism>